<sequence>MRYMIHSFLFNFNSSKSKTLQIQIQYGKTRQLVMNSSGEIQYYQDWYRSSPLWWAPRDQCSLSNACGKFGSCNANNGFMCKCLPGFEPVSPDGWKTGKFSSGCTRKSPVFGNRNAFCRKACLNSCQCQAYAEEYAYQSYNLFVGVPISDIESIVRSCETCGSNKIPYPLSTGSKCGDPMYSSFICDNVTGQVLFKVAESSYRLLFNSLKDTVVSNDRCVAFVSEHGNLAKTPKPANQKPLLSYLAIVVGIPIAVALVALVCIIGYMTYLRKRAITNRKGSSMQNLLFLSSENKTTLAVHLYDSERGAKHLIDSEQFREEDKKGIDVSFFHLEDILAATNNFLDANKLGQGGFGPVYKGKFPKAQEIVVQRLSRALGQGLKEFKNEVVLIAKLQHQNMFRLLAIVFKEIRRSYSTNICPTKA</sequence>
<dbReference type="InterPro" id="IPR001245">
    <property type="entry name" value="Ser-Thr/Tyr_kinase_cat_dom"/>
</dbReference>
<keyword evidence="6" id="KW-0067">ATP-binding</keyword>
<dbReference type="CDD" id="cd00054">
    <property type="entry name" value="EGF_CA"/>
    <property type="match status" value="1"/>
</dbReference>
<dbReference type="PROSITE" id="PS50011">
    <property type="entry name" value="PROTEIN_KINASE_DOM"/>
    <property type="match status" value="1"/>
</dbReference>
<accession>A0A438FCQ6</accession>
<evidence type="ECO:0000259" key="10">
    <source>
        <dbReference type="PROSITE" id="PS50011"/>
    </source>
</evidence>
<evidence type="ECO:0000256" key="8">
    <source>
        <dbReference type="PROSITE-ProRule" id="PRU00076"/>
    </source>
</evidence>
<organism evidence="12 13">
    <name type="scientific">Vitis vinifera</name>
    <name type="common">Grape</name>
    <dbReference type="NCBI Taxonomy" id="29760"/>
    <lineage>
        <taxon>Eukaryota</taxon>
        <taxon>Viridiplantae</taxon>
        <taxon>Streptophyta</taxon>
        <taxon>Embryophyta</taxon>
        <taxon>Tracheophyta</taxon>
        <taxon>Spermatophyta</taxon>
        <taxon>Magnoliopsida</taxon>
        <taxon>eudicotyledons</taxon>
        <taxon>Gunneridae</taxon>
        <taxon>Pentapetalae</taxon>
        <taxon>rosids</taxon>
        <taxon>Vitales</taxon>
        <taxon>Vitaceae</taxon>
        <taxon>Viteae</taxon>
        <taxon>Vitis</taxon>
    </lineage>
</organism>
<dbReference type="EMBL" id="QGNW01001023">
    <property type="protein sequence ID" value="RVW57777.1"/>
    <property type="molecule type" value="Genomic_DNA"/>
</dbReference>
<dbReference type="GO" id="GO:0048544">
    <property type="term" value="P:recognition of pollen"/>
    <property type="evidence" value="ECO:0007669"/>
    <property type="project" value="InterPro"/>
</dbReference>
<gene>
    <name evidence="12" type="primary">VvCHDh000069_12</name>
    <name evidence="12" type="ORF">CK203_111600</name>
</gene>
<dbReference type="Gene3D" id="3.30.200.20">
    <property type="entry name" value="Phosphorylase Kinase, domain 1"/>
    <property type="match status" value="1"/>
</dbReference>
<feature type="transmembrane region" description="Helical" evidence="9">
    <location>
        <begin position="240"/>
        <end position="268"/>
    </location>
</feature>
<keyword evidence="5 12" id="KW-0418">Kinase</keyword>
<feature type="domain" description="Protein kinase" evidence="10">
    <location>
        <begin position="341"/>
        <end position="421"/>
    </location>
</feature>
<evidence type="ECO:0000256" key="9">
    <source>
        <dbReference type="SAM" id="Phobius"/>
    </source>
</evidence>
<keyword evidence="3" id="KW-0732">Signal</keyword>
<evidence type="ECO:0000256" key="2">
    <source>
        <dbReference type="ARBA" id="ARBA00022679"/>
    </source>
</evidence>
<dbReference type="InterPro" id="IPR000858">
    <property type="entry name" value="S_locus_glycoprot_dom"/>
</dbReference>
<dbReference type="SUPFAM" id="SSF56112">
    <property type="entry name" value="Protein kinase-like (PK-like)"/>
    <property type="match status" value="1"/>
</dbReference>
<evidence type="ECO:0000259" key="11">
    <source>
        <dbReference type="PROSITE" id="PS50026"/>
    </source>
</evidence>
<dbReference type="AlphaFoldDB" id="A0A438FCQ6"/>
<dbReference type="PROSITE" id="PS50026">
    <property type="entry name" value="EGF_3"/>
    <property type="match status" value="1"/>
</dbReference>
<feature type="domain" description="EGF-like" evidence="11">
    <location>
        <begin position="56"/>
        <end position="92"/>
    </location>
</feature>
<dbReference type="GO" id="GO:0030246">
    <property type="term" value="F:carbohydrate binding"/>
    <property type="evidence" value="ECO:0007669"/>
    <property type="project" value="UniProtKB-KW"/>
</dbReference>
<reference evidence="12 13" key="1">
    <citation type="journal article" date="2018" name="PLoS Genet.">
        <title>Population sequencing reveals clonal diversity and ancestral inbreeding in the grapevine cultivar Chardonnay.</title>
        <authorList>
            <person name="Roach M.J."/>
            <person name="Johnson D.L."/>
            <person name="Bohlmann J."/>
            <person name="van Vuuren H.J."/>
            <person name="Jones S.J."/>
            <person name="Pretorius I.S."/>
            <person name="Schmidt S.A."/>
            <person name="Borneman A.R."/>
        </authorList>
    </citation>
    <scope>NUCLEOTIDE SEQUENCE [LARGE SCALE GENOMIC DNA]</scope>
    <source>
        <strain evidence="13">cv. Chardonnay</strain>
        <tissue evidence="12">Leaf</tissue>
    </source>
</reference>
<keyword evidence="7" id="KW-1015">Disulfide bond</keyword>
<dbReference type="GO" id="GO:0005524">
    <property type="term" value="F:ATP binding"/>
    <property type="evidence" value="ECO:0007669"/>
    <property type="project" value="UniProtKB-KW"/>
</dbReference>
<comment type="caution">
    <text evidence="8">Lacks conserved residue(s) required for the propagation of feature annotation.</text>
</comment>
<dbReference type="PANTHER" id="PTHR27002:SF1111">
    <property type="entry name" value="NON-SPECIFIC SERINE_THREONINE PROTEIN KINASE"/>
    <property type="match status" value="1"/>
</dbReference>
<keyword evidence="8" id="KW-0245">EGF-like domain</keyword>
<evidence type="ECO:0000256" key="5">
    <source>
        <dbReference type="ARBA" id="ARBA00022777"/>
    </source>
</evidence>
<keyword evidence="12" id="KW-0675">Receptor</keyword>
<keyword evidence="12" id="KW-0430">Lectin</keyword>
<protein>
    <submittedName>
        <fullName evidence="12">G-type lectin S-receptor-like serine/threonine-protein kinase</fullName>
    </submittedName>
</protein>
<keyword evidence="2" id="KW-0808">Transferase</keyword>
<keyword evidence="9" id="KW-0812">Transmembrane</keyword>
<proteinExistence type="predicted"/>
<keyword evidence="9" id="KW-0472">Membrane</keyword>
<keyword evidence="4" id="KW-0547">Nucleotide-binding</keyword>
<dbReference type="InterPro" id="IPR011009">
    <property type="entry name" value="Kinase-like_dom_sf"/>
</dbReference>
<dbReference type="GO" id="GO:0004674">
    <property type="term" value="F:protein serine/threonine kinase activity"/>
    <property type="evidence" value="ECO:0007669"/>
    <property type="project" value="UniProtKB-KW"/>
</dbReference>
<evidence type="ECO:0000256" key="6">
    <source>
        <dbReference type="ARBA" id="ARBA00022840"/>
    </source>
</evidence>
<dbReference type="PANTHER" id="PTHR27002">
    <property type="entry name" value="RECEPTOR-LIKE SERINE/THREONINE-PROTEIN KINASE SD1-8"/>
    <property type="match status" value="1"/>
</dbReference>
<evidence type="ECO:0000256" key="1">
    <source>
        <dbReference type="ARBA" id="ARBA00022527"/>
    </source>
</evidence>
<evidence type="ECO:0000256" key="4">
    <source>
        <dbReference type="ARBA" id="ARBA00022741"/>
    </source>
</evidence>
<evidence type="ECO:0000313" key="12">
    <source>
        <dbReference type="EMBL" id="RVW57777.1"/>
    </source>
</evidence>
<dbReference type="InterPro" id="IPR000742">
    <property type="entry name" value="EGF"/>
</dbReference>
<dbReference type="Proteomes" id="UP000288805">
    <property type="component" value="Unassembled WGS sequence"/>
</dbReference>
<evidence type="ECO:0000313" key="13">
    <source>
        <dbReference type="Proteomes" id="UP000288805"/>
    </source>
</evidence>
<comment type="caution">
    <text evidence="12">The sequence shown here is derived from an EMBL/GenBank/DDBJ whole genome shotgun (WGS) entry which is preliminary data.</text>
</comment>
<evidence type="ECO:0000256" key="7">
    <source>
        <dbReference type="ARBA" id="ARBA00023157"/>
    </source>
</evidence>
<name>A0A438FCQ6_VITVI</name>
<dbReference type="FunFam" id="3.30.200.20:FF:001858">
    <property type="entry name" value="Uncharacterized protein"/>
    <property type="match status" value="1"/>
</dbReference>
<keyword evidence="1" id="KW-0723">Serine/threonine-protein kinase</keyword>
<dbReference type="Pfam" id="PF00954">
    <property type="entry name" value="S_locus_glycop"/>
    <property type="match status" value="1"/>
</dbReference>
<evidence type="ECO:0000256" key="3">
    <source>
        <dbReference type="ARBA" id="ARBA00022729"/>
    </source>
</evidence>
<dbReference type="Pfam" id="PF07714">
    <property type="entry name" value="PK_Tyr_Ser-Thr"/>
    <property type="match status" value="1"/>
</dbReference>
<dbReference type="InterPro" id="IPR000719">
    <property type="entry name" value="Prot_kinase_dom"/>
</dbReference>
<keyword evidence="9" id="KW-1133">Transmembrane helix</keyword>